<dbReference type="InterPro" id="IPR010981">
    <property type="entry name" value="SinR/SinI_dimer_dom"/>
</dbReference>
<gene>
    <name evidence="2" type="primary">sinI</name>
    <name evidence="2" type="ORF">GKZ89_03115</name>
</gene>
<dbReference type="InterPro" id="IPR036281">
    <property type="entry name" value="SinR/SinI_dimer_dom_sf"/>
</dbReference>
<sequence>MEKLLVKEEMDLEWKELILTALDMGISTEDIRHFLQNATTEN</sequence>
<dbReference type="Pfam" id="PF08671">
    <property type="entry name" value="SinI"/>
    <property type="match status" value="1"/>
</dbReference>
<dbReference type="OrthoDB" id="2942618at2"/>
<protein>
    <submittedName>
        <fullName evidence="2">DNA-binding anti-repressor SinI</fullName>
    </submittedName>
</protein>
<evidence type="ECO:0000259" key="1">
    <source>
        <dbReference type="PROSITE" id="PS51500"/>
    </source>
</evidence>
<dbReference type="GO" id="GO:0003677">
    <property type="term" value="F:DNA binding"/>
    <property type="evidence" value="ECO:0007669"/>
    <property type="project" value="UniProtKB-KW"/>
</dbReference>
<proteinExistence type="predicted"/>
<accession>A0A7X2S2A0</accession>
<dbReference type="EMBL" id="WMIB01000001">
    <property type="protein sequence ID" value="MTH52383.1"/>
    <property type="molecule type" value="Genomic_DNA"/>
</dbReference>
<organism evidence="2 3">
    <name type="scientific">Metabacillus mangrovi</name>
    <dbReference type="NCBI Taxonomy" id="1491830"/>
    <lineage>
        <taxon>Bacteria</taxon>
        <taxon>Bacillati</taxon>
        <taxon>Bacillota</taxon>
        <taxon>Bacilli</taxon>
        <taxon>Bacillales</taxon>
        <taxon>Bacillaceae</taxon>
        <taxon>Metabacillus</taxon>
    </lineage>
</organism>
<dbReference type="RefSeq" id="WP_155110885.1">
    <property type="nucleotide sequence ID" value="NZ_WMIB01000001.1"/>
</dbReference>
<dbReference type="SUPFAM" id="SSF47406">
    <property type="entry name" value="SinR repressor dimerisation domain-like"/>
    <property type="match status" value="1"/>
</dbReference>
<comment type="caution">
    <text evidence="2">The sequence shown here is derived from an EMBL/GenBank/DDBJ whole genome shotgun (WGS) entry which is preliminary data.</text>
</comment>
<dbReference type="Proteomes" id="UP000434639">
    <property type="component" value="Unassembled WGS sequence"/>
</dbReference>
<keyword evidence="3" id="KW-1185">Reference proteome</keyword>
<keyword evidence="2" id="KW-0238">DNA-binding</keyword>
<evidence type="ECO:0000313" key="2">
    <source>
        <dbReference type="EMBL" id="MTH52383.1"/>
    </source>
</evidence>
<dbReference type="GO" id="GO:0006355">
    <property type="term" value="P:regulation of DNA-templated transcription"/>
    <property type="evidence" value="ECO:0007669"/>
    <property type="project" value="InterPro"/>
</dbReference>
<evidence type="ECO:0000313" key="3">
    <source>
        <dbReference type="Proteomes" id="UP000434639"/>
    </source>
</evidence>
<dbReference type="AlphaFoldDB" id="A0A7X2S2A0"/>
<name>A0A7X2S2A0_9BACI</name>
<reference evidence="2 3" key="1">
    <citation type="journal article" date="2017" name="Int. J. Syst. Evol. Microbiol.">
        <title>Bacillus mangrovi sp. nov., isolated from a sediment sample from a mangrove forest.</title>
        <authorList>
            <person name="Gupta V."/>
            <person name="Singh P.K."/>
            <person name="Korpole S."/>
            <person name="Tanuku N.R.S."/>
            <person name="Pinnaka A.K."/>
        </authorList>
    </citation>
    <scope>NUCLEOTIDE SEQUENCE [LARGE SCALE GENOMIC DNA]</scope>
    <source>
        <strain evidence="2 3">KCTC 33872</strain>
    </source>
</reference>
<feature type="domain" description="Sin" evidence="1">
    <location>
        <begin position="1"/>
        <end position="39"/>
    </location>
</feature>
<dbReference type="PROSITE" id="PS51500">
    <property type="entry name" value="SIN"/>
    <property type="match status" value="1"/>
</dbReference>
<dbReference type="GO" id="GO:0046983">
    <property type="term" value="F:protein dimerization activity"/>
    <property type="evidence" value="ECO:0007669"/>
    <property type="project" value="InterPro"/>
</dbReference>